<dbReference type="Pfam" id="PF07495">
    <property type="entry name" value="Y_Y_Y"/>
    <property type="match status" value="1"/>
</dbReference>
<proteinExistence type="predicted"/>
<evidence type="ECO:0000313" key="7">
    <source>
        <dbReference type="Proteomes" id="UP000246099"/>
    </source>
</evidence>
<keyword evidence="4" id="KW-1133">Transmembrane helix</keyword>
<comment type="catalytic activity">
    <reaction evidence="1">
        <text>ATP + protein L-histidine = ADP + protein N-phospho-L-histidine.</text>
        <dbReference type="EC" id="2.7.13.3"/>
    </reaction>
</comment>
<evidence type="ECO:0000256" key="1">
    <source>
        <dbReference type="ARBA" id="ARBA00000085"/>
    </source>
</evidence>
<dbReference type="InterPro" id="IPR011110">
    <property type="entry name" value="Reg_prop"/>
</dbReference>
<dbReference type="InterPro" id="IPR036890">
    <property type="entry name" value="HATPase_C_sf"/>
</dbReference>
<keyword evidence="6" id="KW-0418">Kinase</keyword>
<keyword evidence="4" id="KW-0472">Membrane</keyword>
<dbReference type="InterPro" id="IPR011047">
    <property type="entry name" value="Quinoprotein_ADH-like_sf"/>
</dbReference>
<dbReference type="PRINTS" id="PR00344">
    <property type="entry name" value="BCTRLSENSOR"/>
</dbReference>
<gene>
    <name evidence="6" type="ORF">DLD77_03475</name>
</gene>
<dbReference type="InterPro" id="IPR036097">
    <property type="entry name" value="HisK_dim/P_sf"/>
</dbReference>
<evidence type="ECO:0000259" key="5">
    <source>
        <dbReference type="PROSITE" id="PS50109"/>
    </source>
</evidence>
<dbReference type="Gene3D" id="2.60.40.10">
    <property type="entry name" value="Immunoglobulins"/>
    <property type="match status" value="1"/>
</dbReference>
<dbReference type="Gene3D" id="2.130.10.10">
    <property type="entry name" value="YVTN repeat-like/Quinoprotein amine dehydrogenase"/>
    <property type="match status" value="2"/>
</dbReference>
<name>A0ABN5LSW0_9BACT</name>
<dbReference type="CDD" id="cd00082">
    <property type="entry name" value="HisKA"/>
    <property type="match status" value="1"/>
</dbReference>
<keyword evidence="4" id="KW-0812">Transmembrane</keyword>
<dbReference type="Gene3D" id="1.10.287.130">
    <property type="match status" value="1"/>
</dbReference>
<dbReference type="InterPro" id="IPR003661">
    <property type="entry name" value="HisK_dim/P_dom"/>
</dbReference>
<dbReference type="PANTHER" id="PTHR43547">
    <property type="entry name" value="TWO-COMPONENT HISTIDINE KINASE"/>
    <property type="match status" value="1"/>
</dbReference>
<keyword evidence="7" id="KW-1185">Reference proteome</keyword>
<evidence type="ECO:0000256" key="3">
    <source>
        <dbReference type="ARBA" id="ARBA00022553"/>
    </source>
</evidence>
<feature type="domain" description="Histidine kinase" evidence="5">
    <location>
        <begin position="831"/>
        <end position="1045"/>
    </location>
</feature>
<dbReference type="CDD" id="cd00075">
    <property type="entry name" value="HATPase"/>
    <property type="match status" value="1"/>
</dbReference>
<dbReference type="PROSITE" id="PS50109">
    <property type="entry name" value="HIS_KIN"/>
    <property type="match status" value="1"/>
</dbReference>
<reference evidence="6 7" key="1">
    <citation type="submission" date="2018-05" db="EMBL/GenBank/DDBJ databases">
        <title>Chitinophaga sp. nov., isolated from rhizosphere soil of Alhagi.</title>
        <authorList>
            <person name="Liu Y."/>
        </authorList>
    </citation>
    <scope>NUCLEOTIDE SEQUENCE [LARGE SCALE GENOMIC DNA]</scope>
    <source>
        <strain evidence="6 7">T22</strain>
    </source>
</reference>
<sequence>MDKARKHLPLKYKFHILLLLFVLSVGVGTAQQYYFRHYQVEDGLSHNTVFSVMQDRQGFVWMGTKDGLNRFDGNIFKIFRHIPGDSTSIGHNFVFNLCEDPNGQIWVGTGDGLYRYIAVTESFKRVESSGHGNIGALHCDTAWHVWYIFSGRVMQYDPLRDTTIQYENAGGLGGITDMHRGKDGTLWLANYQGMVSSFQQPEKKFDLFAHSPRPLSRHICRIMETTGGSLLVGTANQGLKLLHTRSGQYEDLLCYNPDELPVYVRDIHHYNGDEYWIATESGIYIYNLSTRRHINLRKQYNNPYSLSDNAIYFLEKDKEGGMWAGTYFGGVNYYPRQYTYFEKHFPDNSSNSISGNAVREICEDMYGNIWIGTEDNGINKLDPATGKITQYTPSQKNKSISHTNIHGLYAEGNNLWIGTLDNGMDQMNIPTGKVIRHYSASPETFRNNFILTFHKTANGQLLVGTGSELARYDTARANFVKVDEVPYSNIRSIAEDEEGTIWVGTADQGIFYYNTRTGRKGSYQHNDKDPCSINSNTINTLMVDSRQNIWAGSEGAGLSMLNRQTNCFTHYGTQHGLPSGYVFKILQDNSNRMWITTSRGLACLTPATGEMQVYTSINGLLNDQFNYNSGYKDKKGKMYFGSVKGMISFYPDRFTKDTFTAPIYITGFHLKDGETSLNHKKAILFTRKITLPYYQSSFNIDFSALSFTAPDMISYAYKMEGLDREWTYLKTNRLAYFTDLKPGQYTFRVTTTDNNGRLAPQHAALEIVIEPPFWATSWAYLLYFLVGVNLLYYFISQYHHRQNLKHKRKLEELQHKKEKELYQAKIDFLTNVAHEINTPLTLIKGPLEQVIEDPENIRANHHNLLIMERNTNRLVQLTNQLLDFRQTESTGFRLHFTHLNISAILQDTYDNFKLPAQQKKLHFLLRMPEKELYAYADEEGINKIFSNLFSNALKYADTTVLAVLKETDNSSMLQLEVCNDGLLIPENMREKIFVPFVRLKENEKQKGTGIGLSISRSLADLHKGNLSVTQQHNMNVFIFRFPVLAATP</sequence>
<dbReference type="InterPro" id="IPR011123">
    <property type="entry name" value="Y_Y_Y"/>
</dbReference>
<dbReference type="SMART" id="SM00388">
    <property type="entry name" value="HisKA"/>
    <property type="match status" value="1"/>
</dbReference>
<feature type="transmembrane region" description="Helical" evidence="4">
    <location>
        <begin position="777"/>
        <end position="795"/>
    </location>
</feature>
<dbReference type="Pfam" id="PF00512">
    <property type="entry name" value="HisKA"/>
    <property type="match status" value="1"/>
</dbReference>
<dbReference type="Pfam" id="PF07494">
    <property type="entry name" value="Reg_prop"/>
    <property type="match status" value="5"/>
</dbReference>
<organism evidence="6 7">
    <name type="scientific">Chitinophaga alhagiae</name>
    <dbReference type="NCBI Taxonomy" id="2203219"/>
    <lineage>
        <taxon>Bacteria</taxon>
        <taxon>Pseudomonadati</taxon>
        <taxon>Bacteroidota</taxon>
        <taxon>Chitinophagia</taxon>
        <taxon>Chitinophagales</taxon>
        <taxon>Chitinophagaceae</taxon>
        <taxon>Chitinophaga</taxon>
    </lineage>
</organism>
<dbReference type="EMBL" id="CP029600">
    <property type="protein sequence ID" value="AWO00820.1"/>
    <property type="molecule type" value="Genomic_DNA"/>
</dbReference>
<evidence type="ECO:0000313" key="6">
    <source>
        <dbReference type="EMBL" id="AWO00820.1"/>
    </source>
</evidence>
<dbReference type="SUPFAM" id="SSF55874">
    <property type="entry name" value="ATPase domain of HSP90 chaperone/DNA topoisomerase II/histidine kinase"/>
    <property type="match status" value="1"/>
</dbReference>
<accession>A0ABN5LSW0</accession>
<dbReference type="InterPro" id="IPR015943">
    <property type="entry name" value="WD40/YVTN_repeat-like_dom_sf"/>
</dbReference>
<dbReference type="Proteomes" id="UP000246099">
    <property type="component" value="Chromosome"/>
</dbReference>
<dbReference type="SUPFAM" id="SSF50998">
    <property type="entry name" value="Quinoprotein alcohol dehydrogenase-like"/>
    <property type="match status" value="1"/>
</dbReference>
<dbReference type="SMART" id="SM00387">
    <property type="entry name" value="HATPase_c"/>
    <property type="match status" value="1"/>
</dbReference>
<dbReference type="EC" id="2.7.13.3" evidence="2"/>
<dbReference type="Pfam" id="PF02518">
    <property type="entry name" value="HATPase_c"/>
    <property type="match status" value="1"/>
</dbReference>
<protein>
    <recommendedName>
        <fullName evidence="2">histidine kinase</fullName>
        <ecNumber evidence="2">2.7.13.3</ecNumber>
    </recommendedName>
</protein>
<dbReference type="SUPFAM" id="SSF63829">
    <property type="entry name" value="Calcium-dependent phosphotriesterase"/>
    <property type="match status" value="2"/>
</dbReference>
<dbReference type="GO" id="GO:0016301">
    <property type="term" value="F:kinase activity"/>
    <property type="evidence" value="ECO:0007669"/>
    <property type="project" value="UniProtKB-KW"/>
</dbReference>
<evidence type="ECO:0000256" key="4">
    <source>
        <dbReference type="SAM" id="Phobius"/>
    </source>
</evidence>
<dbReference type="InterPro" id="IPR005467">
    <property type="entry name" value="His_kinase_dom"/>
</dbReference>
<dbReference type="InterPro" id="IPR004358">
    <property type="entry name" value="Sig_transdc_His_kin-like_C"/>
</dbReference>
<dbReference type="PANTHER" id="PTHR43547:SF2">
    <property type="entry name" value="HYBRID SIGNAL TRANSDUCTION HISTIDINE KINASE C"/>
    <property type="match status" value="1"/>
</dbReference>
<keyword evidence="3" id="KW-0597">Phosphoprotein</keyword>
<evidence type="ECO:0000256" key="2">
    <source>
        <dbReference type="ARBA" id="ARBA00012438"/>
    </source>
</evidence>
<dbReference type="Gene3D" id="3.30.565.10">
    <property type="entry name" value="Histidine kinase-like ATPase, C-terminal domain"/>
    <property type="match status" value="1"/>
</dbReference>
<dbReference type="InterPro" id="IPR003594">
    <property type="entry name" value="HATPase_dom"/>
</dbReference>
<dbReference type="SUPFAM" id="SSF47384">
    <property type="entry name" value="Homodimeric domain of signal transducing histidine kinase"/>
    <property type="match status" value="1"/>
</dbReference>
<dbReference type="InterPro" id="IPR013783">
    <property type="entry name" value="Ig-like_fold"/>
</dbReference>
<keyword evidence="6" id="KW-0808">Transferase</keyword>